<reference evidence="3 4" key="1">
    <citation type="submission" date="2018-06" db="EMBL/GenBank/DDBJ databases">
        <title>A transcriptomic atlas of mushroom development highlights an independent origin of complex multicellularity.</title>
        <authorList>
            <consortium name="DOE Joint Genome Institute"/>
            <person name="Krizsan K."/>
            <person name="Almasi E."/>
            <person name="Merenyi Z."/>
            <person name="Sahu N."/>
            <person name="Viragh M."/>
            <person name="Koszo T."/>
            <person name="Mondo S."/>
            <person name="Kiss B."/>
            <person name="Balint B."/>
            <person name="Kues U."/>
            <person name="Barry K."/>
            <person name="Hegedus J.C."/>
            <person name="Henrissat B."/>
            <person name="Johnson J."/>
            <person name="Lipzen A."/>
            <person name="Ohm R."/>
            <person name="Nagy I."/>
            <person name="Pangilinan J."/>
            <person name="Yan J."/>
            <person name="Xiong Y."/>
            <person name="Grigoriev I.V."/>
            <person name="Hibbett D.S."/>
            <person name="Nagy L.G."/>
        </authorList>
    </citation>
    <scope>NUCLEOTIDE SEQUENCE [LARGE SCALE GENOMIC DNA]</scope>
    <source>
        <strain evidence="3 4">SZMC22713</strain>
    </source>
</reference>
<dbReference type="EMBL" id="ML170221">
    <property type="protein sequence ID" value="TDL17455.1"/>
    <property type="molecule type" value="Genomic_DNA"/>
</dbReference>
<sequence length="144" mass="16027">MTTLTSAVSTVAEENARILHGDIYVHIPCHNLHTRHLHALPILTNLHLRIKLKIKSGLIGGIFGGILLLAAFVDVEFVVWTRYRRRKEELDMISRVTLAFPRPMTASSASFLQSSRGHGHPDDGPSRLEVGYAASGKERECECE</sequence>
<dbReference type="AlphaFoldDB" id="A0A4Y7PQL8"/>
<keyword evidence="4" id="KW-1185">Reference proteome</keyword>
<evidence type="ECO:0000256" key="1">
    <source>
        <dbReference type="SAM" id="MobiDB-lite"/>
    </source>
</evidence>
<keyword evidence="2" id="KW-1133">Transmembrane helix</keyword>
<feature type="region of interest" description="Disordered" evidence="1">
    <location>
        <begin position="109"/>
        <end position="144"/>
    </location>
</feature>
<accession>A0A4Y7PQL8</accession>
<dbReference type="Proteomes" id="UP000294933">
    <property type="component" value="Unassembled WGS sequence"/>
</dbReference>
<feature type="transmembrane region" description="Helical" evidence="2">
    <location>
        <begin position="58"/>
        <end position="80"/>
    </location>
</feature>
<dbReference type="VEuPathDB" id="FungiDB:BD410DRAFT_548836"/>
<evidence type="ECO:0000313" key="4">
    <source>
        <dbReference type="Proteomes" id="UP000294933"/>
    </source>
</evidence>
<name>A0A4Y7PQL8_9AGAM</name>
<protein>
    <submittedName>
        <fullName evidence="3">Uncharacterized protein</fullName>
    </submittedName>
</protein>
<evidence type="ECO:0000256" key="2">
    <source>
        <dbReference type="SAM" id="Phobius"/>
    </source>
</evidence>
<keyword evidence="2" id="KW-0812">Transmembrane</keyword>
<proteinExistence type="predicted"/>
<keyword evidence="2" id="KW-0472">Membrane</keyword>
<organism evidence="3 4">
    <name type="scientific">Rickenella mellea</name>
    <dbReference type="NCBI Taxonomy" id="50990"/>
    <lineage>
        <taxon>Eukaryota</taxon>
        <taxon>Fungi</taxon>
        <taxon>Dikarya</taxon>
        <taxon>Basidiomycota</taxon>
        <taxon>Agaricomycotina</taxon>
        <taxon>Agaricomycetes</taxon>
        <taxon>Hymenochaetales</taxon>
        <taxon>Rickenellaceae</taxon>
        <taxon>Rickenella</taxon>
    </lineage>
</organism>
<gene>
    <name evidence="3" type="ORF">BD410DRAFT_548836</name>
</gene>
<evidence type="ECO:0000313" key="3">
    <source>
        <dbReference type="EMBL" id="TDL17455.1"/>
    </source>
</evidence>